<dbReference type="PROSITE" id="PS50262">
    <property type="entry name" value="G_PROTEIN_RECEP_F1_2"/>
    <property type="match status" value="1"/>
</dbReference>
<dbReference type="Pfam" id="PF00001">
    <property type="entry name" value="7tm_1"/>
    <property type="match status" value="1"/>
</dbReference>
<feature type="transmembrane region" description="Helical" evidence="6">
    <location>
        <begin position="140"/>
        <end position="162"/>
    </location>
</feature>
<evidence type="ECO:0000256" key="3">
    <source>
        <dbReference type="ARBA" id="ARBA00022989"/>
    </source>
</evidence>
<dbReference type="SMART" id="SM00368">
    <property type="entry name" value="LRR_RI"/>
    <property type="match status" value="9"/>
</dbReference>
<dbReference type="Pfam" id="PF13516">
    <property type="entry name" value="LRR_6"/>
    <property type="match status" value="8"/>
</dbReference>
<keyword evidence="9" id="KW-1185">Reference proteome</keyword>
<evidence type="ECO:0000259" key="7">
    <source>
        <dbReference type="PROSITE" id="PS50262"/>
    </source>
</evidence>
<dbReference type="AlphaFoldDB" id="A0A2B4S095"/>
<dbReference type="SUPFAM" id="SSF81321">
    <property type="entry name" value="Family A G protein-coupled receptor-like"/>
    <property type="match status" value="1"/>
</dbReference>
<dbReference type="PANTHER" id="PTHR24114">
    <property type="entry name" value="LEUCINE RICH REPEAT FAMILY PROTEIN"/>
    <property type="match status" value="1"/>
</dbReference>
<dbReference type="InterPro" id="IPR017452">
    <property type="entry name" value="GPCR_Rhodpsn_7TM"/>
</dbReference>
<keyword evidence="5" id="KW-0297">G-protein coupled receptor</keyword>
<keyword evidence="3 6" id="KW-1133">Transmembrane helix</keyword>
<accession>A0A2B4S095</accession>
<dbReference type="OrthoDB" id="5959645at2759"/>
<dbReference type="Gene3D" id="1.20.1070.10">
    <property type="entry name" value="Rhodopsin 7-helix transmembrane proteins"/>
    <property type="match status" value="1"/>
</dbReference>
<proteinExistence type="inferred from homology"/>
<comment type="caution">
    <text evidence="8">The sequence shown here is derived from an EMBL/GenBank/DDBJ whole genome shotgun (WGS) entry which is preliminary data.</text>
</comment>
<feature type="domain" description="G-protein coupled receptors family 1 profile" evidence="7">
    <location>
        <begin position="39"/>
        <end position="292"/>
    </location>
</feature>
<keyword evidence="5" id="KW-0675">Receptor</keyword>
<feature type="transmembrane region" description="Helical" evidence="6">
    <location>
        <begin position="59"/>
        <end position="78"/>
    </location>
</feature>
<dbReference type="CDD" id="cd00116">
    <property type="entry name" value="LRR_RI"/>
    <property type="match status" value="1"/>
</dbReference>
<comment type="subcellular location">
    <subcellularLocation>
        <location evidence="1">Membrane</location>
    </subcellularLocation>
</comment>
<evidence type="ECO:0000313" key="8">
    <source>
        <dbReference type="EMBL" id="PFX21997.1"/>
    </source>
</evidence>
<dbReference type="PROSITE" id="PS00237">
    <property type="entry name" value="G_PROTEIN_RECEP_F1_1"/>
    <property type="match status" value="1"/>
</dbReference>
<feature type="transmembrane region" description="Helical" evidence="6">
    <location>
        <begin position="238"/>
        <end position="257"/>
    </location>
</feature>
<keyword evidence="5" id="KW-0807">Transducer</keyword>
<dbReference type="Proteomes" id="UP000225706">
    <property type="component" value="Unassembled WGS sequence"/>
</dbReference>
<dbReference type="GO" id="GO:0016020">
    <property type="term" value="C:membrane"/>
    <property type="evidence" value="ECO:0007669"/>
    <property type="project" value="UniProtKB-SubCell"/>
</dbReference>
<evidence type="ECO:0000256" key="4">
    <source>
        <dbReference type="ARBA" id="ARBA00023136"/>
    </source>
</evidence>
<sequence length="573" mass="61663">MNSSVLSPTVNSAKGNPNIFFTAFGVLVVTLAMTLTLLGDCLIYAAFNSNASLRTRANLFFISLITADIFQALFVMPLELVRIVSEPQWLISDTMTKLWNSMFVCLGTASVCHLAAIGVERYVTISRPLTHHATIITRETFAAVLLLWIYAIMSGILSFIAWKTPNIPNPGFAISLTHAIPLLLLDILMPFIVCIVSYALIYRISRQHSCKIALLCGWTPLDDHKMQIVKERKCAKTLSLLVGTFTICSLPFFVFHVVNVSSYNERLPYRRYASQMVKWLCYVNCACNWALYGFLNQEFRKVLFVMFKKCHLHNTSLTELDLSSNGIGDAGAAAVAECLKDKTTLTELDLSDNKIGDAGAAAVAECLKEKTSLTGLNLAFNEICDAGAAALAESLKDKTSLTEFNLSDNGIGDAGAVAVAECLKDKTTLTELDLSDNKIGDAGAAALAECLKENTSLTELYLISNKIGDAGAAALAECLKDKTSLTELYLSVNKICCAGAAAVAESLKENTSLTYLALFVNNIGDAGAAALADCLKENTSLTNLILSSNKIGDAGTAALLVCAPAVILLCTLT</sequence>
<dbReference type="GO" id="GO:0004930">
    <property type="term" value="F:G protein-coupled receptor activity"/>
    <property type="evidence" value="ECO:0007669"/>
    <property type="project" value="UniProtKB-KW"/>
</dbReference>
<protein>
    <submittedName>
        <fullName evidence="8">Protein NLRC3</fullName>
    </submittedName>
</protein>
<evidence type="ECO:0000256" key="2">
    <source>
        <dbReference type="ARBA" id="ARBA00022692"/>
    </source>
</evidence>
<dbReference type="InterPro" id="IPR001611">
    <property type="entry name" value="Leu-rich_rpt"/>
</dbReference>
<feature type="transmembrane region" description="Helical" evidence="6">
    <location>
        <begin position="182"/>
        <end position="201"/>
    </location>
</feature>
<dbReference type="InterPro" id="IPR000276">
    <property type="entry name" value="GPCR_Rhodpsn"/>
</dbReference>
<evidence type="ECO:0000256" key="6">
    <source>
        <dbReference type="SAM" id="Phobius"/>
    </source>
</evidence>
<comment type="similarity">
    <text evidence="5">Belongs to the G-protein coupled receptor 1 family.</text>
</comment>
<feature type="transmembrane region" description="Helical" evidence="6">
    <location>
        <begin position="20"/>
        <end position="47"/>
    </location>
</feature>
<dbReference type="PRINTS" id="PR00237">
    <property type="entry name" value="GPCRRHODOPSN"/>
</dbReference>
<feature type="transmembrane region" description="Helical" evidence="6">
    <location>
        <begin position="98"/>
        <end position="119"/>
    </location>
</feature>
<evidence type="ECO:0000313" key="9">
    <source>
        <dbReference type="Proteomes" id="UP000225706"/>
    </source>
</evidence>
<dbReference type="Gene3D" id="3.80.10.10">
    <property type="entry name" value="Ribonuclease Inhibitor"/>
    <property type="match status" value="3"/>
</dbReference>
<keyword evidence="2 5" id="KW-0812">Transmembrane</keyword>
<dbReference type="InterPro" id="IPR052394">
    <property type="entry name" value="LRR-containing"/>
</dbReference>
<keyword evidence="4 6" id="KW-0472">Membrane</keyword>
<reference evidence="9" key="1">
    <citation type="journal article" date="2017" name="bioRxiv">
        <title>Comparative analysis of the genomes of Stylophora pistillata and Acropora digitifera provides evidence for extensive differences between species of corals.</title>
        <authorList>
            <person name="Voolstra C.R."/>
            <person name="Li Y."/>
            <person name="Liew Y.J."/>
            <person name="Baumgarten S."/>
            <person name="Zoccola D."/>
            <person name="Flot J.-F."/>
            <person name="Tambutte S."/>
            <person name="Allemand D."/>
            <person name="Aranda M."/>
        </authorList>
    </citation>
    <scope>NUCLEOTIDE SEQUENCE [LARGE SCALE GENOMIC DNA]</scope>
</reference>
<organism evidence="8 9">
    <name type="scientific">Stylophora pistillata</name>
    <name type="common">Smooth cauliflower coral</name>
    <dbReference type="NCBI Taxonomy" id="50429"/>
    <lineage>
        <taxon>Eukaryota</taxon>
        <taxon>Metazoa</taxon>
        <taxon>Cnidaria</taxon>
        <taxon>Anthozoa</taxon>
        <taxon>Hexacorallia</taxon>
        <taxon>Scleractinia</taxon>
        <taxon>Astrocoeniina</taxon>
        <taxon>Pocilloporidae</taxon>
        <taxon>Stylophora</taxon>
    </lineage>
</organism>
<name>A0A2B4S095_STYPI</name>
<gene>
    <name evidence="8" type="primary">NLRC3</name>
    <name evidence="8" type="ORF">AWC38_SpisGene13493</name>
</gene>
<dbReference type="PANTHER" id="PTHR24114:SF2">
    <property type="entry name" value="F-BOX DOMAIN-CONTAINING PROTEIN-RELATED"/>
    <property type="match status" value="1"/>
</dbReference>
<dbReference type="InterPro" id="IPR032675">
    <property type="entry name" value="LRR_dom_sf"/>
</dbReference>
<evidence type="ECO:0000256" key="5">
    <source>
        <dbReference type="RuleBase" id="RU000688"/>
    </source>
</evidence>
<evidence type="ECO:0000256" key="1">
    <source>
        <dbReference type="ARBA" id="ARBA00004370"/>
    </source>
</evidence>
<dbReference type="SUPFAM" id="SSF52047">
    <property type="entry name" value="RNI-like"/>
    <property type="match status" value="1"/>
</dbReference>
<dbReference type="EMBL" id="LSMT01000255">
    <property type="protein sequence ID" value="PFX21997.1"/>
    <property type="molecule type" value="Genomic_DNA"/>
</dbReference>